<dbReference type="EMBL" id="FOMZ01000006">
    <property type="protein sequence ID" value="SFD99226.1"/>
    <property type="molecule type" value="Genomic_DNA"/>
</dbReference>
<dbReference type="SMART" id="SM00827">
    <property type="entry name" value="PKS_AT"/>
    <property type="match status" value="1"/>
</dbReference>
<feature type="compositionally biased region" description="Low complexity" evidence="5">
    <location>
        <begin position="316"/>
        <end position="325"/>
    </location>
</feature>
<feature type="compositionally biased region" description="Pro residues" evidence="5">
    <location>
        <begin position="333"/>
        <end position="344"/>
    </location>
</feature>
<dbReference type="GO" id="GO:0004314">
    <property type="term" value="F:[acyl-carrier-protein] S-malonyltransferase activity"/>
    <property type="evidence" value="ECO:0007669"/>
    <property type="project" value="UniProtKB-EC"/>
</dbReference>
<dbReference type="PANTHER" id="PTHR42681">
    <property type="entry name" value="MALONYL-COA-ACYL CARRIER PROTEIN TRANSACYLASE, MITOCHONDRIAL"/>
    <property type="match status" value="1"/>
</dbReference>
<reference evidence="8" key="1">
    <citation type="submission" date="2016-10" db="EMBL/GenBank/DDBJ databases">
        <authorList>
            <person name="Varghese N."/>
            <person name="Submissions S."/>
        </authorList>
    </citation>
    <scope>NUCLEOTIDE SEQUENCE [LARGE SCALE GENOMIC DNA]</scope>
    <source>
        <strain evidence="8">DSM 45004</strain>
    </source>
</reference>
<dbReference type="InterPro" id="IPR001227">
    <property type="entry name" value="Ac_transferase_dom_sf"/>
</dbReference>
<dbReference type="PROSITE" id="PS50075">
    <property type="entry name" value="CARRIER"/>
    <property type="match status" value="1"/>
</dbReference>
<dbReference type="InterPro" id="IPR036736">
    <property type="entry name" value="ACP-like_sf"/>
</dbReference>
<organism evidence="7 8">
    <name type="scientific">Actinopolyspora alba</name>
    <dbReference type="NCBI Taxonomy" id="673379"/>
    <lineage>
        <taxon>Bacteria</taxon>
        <taxon>Bacillati</taxon>
        <taxon>Actinomycetota</taxon>
        <taxon>Actinomycetes</taxon>
        <taxon>Actinopolysporales</taxon>
        <taxon>Actinopolysporaceae</taxon>
        <taxon>Actinopolyspora</taxon>
        <taxon>Actinopolyspora alba group</taxon>
    </lineage>
</organism>
<feature type="region of interest" description="Disordered" evidence="5">
    <location>
        <begin position="316"/>
        <end position="366"/>
    </location>
</feature>
<dbReference type="Pfam" id="PF00698">
    <property type="entry name" value="Acyl_transf_1"/>
    <property type="match status" value="1"/>
</dbReference>
<dbReference type="SUPFAM" id="SSF55048">
    <property type="entry name" value="Probable ACP-binding domain of malonyl-CoA ACP transacylase"/>
    <property type="match status" value="1"/>
</dbReference>
<keyword evidence="8" id="KW-1185">Reference proteome</keyword>
<evidence type="ECO:0000256" key="1">
    <source>
        <dbReference type="ARBA" id="ARBA00013258"/>
    </source>
</evidence>
<keyword evidence="3" id="KW-0012">Acyltransferase</keyword>
<protein>
    <recommendedName>
        <fullName evidence="1">[acyl-carrier-protein] S-malonyltransferase</fullName>
        <ecNumber evidence="1">2.3.1.39</ecNumber>
    </recommendedName>
</protein>
<dbReference type="InterPro" id="IPR016035">
    <property type="entry name" value="Acyl_Trfase/lysoPLipase"/>
</dbReference>
<gene>
    <name evidence="7" type="ORF">SAMN04487819_106144</name>
</gene>
<dbReference type="Gene3D" id="3.40.366.10">
    <property type="entry name" value="Malonyl-Coenzyme A Acyl Carrier Protein, domain 2"/>
    <property type="match status" value="1"/>
</dbReference>
<dbReference type="InterPro" id="IPR014043">
    <property type="entry name" value="Acyl_transferase_dom"/>
</dbReference>
<evidence type="ECO:0000256" key="2">
    <source>
        <dbReference type="ARBA" id="ARBA00022679"/>
    </source>
</evidence>
<dbReference type="EC" id="2.3.1.39" evidence="1"/>
<name>A0A1I1WVT6_9ACTN</name>
<sequence length="455" mass="48319">MSDHTAILFPGQGSYLPGVLANAADHPGVRPVLEEIDRTVAEYGHTAVSPLVLSSDAADLDALVSRPSELSLAIFAASLGAYELFKAAEVPGDVLVGHSIGEITALAAAGAVSVRDATRMLCWRHQLLDSAALPEGGMLAVKAGAQRVVHLTGTVDDWSLSIAADNSPHEAVVSGSERGLRGLEQVAEAAGLRTTRLASAYPFHNPVFAPVAKRLTEVLDTIVDHDPWPRIYSPMLGRYLAGPQDVRELYAGHLHRPVNFLQATRALSDRGISVFVEGGPRQALTTLVGQTLPGVRSLAPLSRRTSATDIIEQIRTTAETTTWNTEPSGDNVSPPPPEQPPAPETPAADPGASTNGIPAESNSASLPPRQDLAAQLRQLFAESVGYPTDVFTEDADLEADLGISSVKQVELFTKVLDQYGVPNPPNNIRMRAYSTLPRLAELLHLLAAGEPVESR</sequence>
<feature type="domain" description="Carrier" evidence="6">
    <location>
        <begin position="367"/>
        <end position="450"/>
    </location>
</feature>
<dbReference type="InterPro" id="IPR009081">
    <property type="entry name" value="PP-bd_ACP"/>
</dbReference>
<evidence type="ECO:0000313" key="8">
    <source>
        <dbReference type="Proteomes" id="UP000198716"/>
    </source>
</evidence>
<dbReference type="GO" id="GO:0005829">
    <property type="term" value="C:cytosol"/>
    <property type="evidence" value="ECO:0007669"/>
    <property type="project" value="TreeGrafter"/>
</dbReference>
<accession>A0A1I1WVT6</accession>
<proteinExistence type="predicted"/>
<dbReference type="InterPro" id="IPR016036">
    <property type="entry name" value="Malonyl_transacylase_ACP-bd"/>
</dbReference>
<dbReference type="Gene3D" id="1.10.1200.10">
    <property type="entry name" value="ACP-like"/>
    <property type="match status" value="1"/>
</dbReference>
<dbReference type="Pfam" id="PF00550">
    <property type="entry name" value="PP-binding"/>
    <property type="match status" value="1"/>
</dbReference>
<evidence type="ECO:0000256" key="5">
    <source>
        <dbReference type="SAM" id="MobiDB-lite"/>
    </source>
</evidence>
<dbReference type="InterPro" id="IPR050858">
    <property type="entry name" value="Mal-CoA-ACP_Trans/PKS_FabD"/>
</dbReference>
<evidence type="ECO:0000256" key="3">
    <source>
        <dbReference type="ARBA" id="ARBA00023315"/>
    </source>
</evidence>
<dbReference type="GO" id="GO:0006633">
    <property type="term" value="P:fatty acid biosynthetic process"/>
    <property type="evidence" value="ECO:0007669"/>
    <property type="project" value="TreeGrafter"/>
</dbReference>
<dbReference type="AlphaFoldDB" id="A0A1I1WVT6"/>
<evidence type="ECO:0000259" key="6">
    <source>
        <dbReference type="PROSITE" id="PS50075"/>
    </source>
</evidence>
<dbReference type="Proteomes" id="UP000198716">
    <property type="component" value="Unassembled WGS sequence"/>
</dbReference>
<evidence type="ECO:0000256" key="4">
    <source>
        <dbReference type="ARBA" id="ARBA00048462"/>
    </source>
</evidence>
<evidence type="ECO:0000313" key="7">
    <source>
        <dbReference type="EMBL" id="SFD99226.1"/>
    </source>
</evidence>
<keyword evidence="2" id="KW-0808">Transferase</keyword>
<dbReference type="SUPFAM" id="SSF52151">
    <property type="entry name" value="FabD/lysophospholipase-like"/>
    <property type="match status" value="1"/>
</dbReference>
<comment type="catalytic activity">
    <reaction evidence="4">
        <text>holo-[ACP] + malonyl-CoA = malonyl-[ACP] + CoA</text>
        <dbReference type="Rhea" id="RHEA:41792"/>
        <dbReference type="Rhea" id="RHEA-COMP:9623"/>
        <dbReference type="Rhea" id="RHEA-COMP:9685"/>
        <dbReference type="ChEBI" id="CHEBI:57287"/>
        <dbReference type="ChEBI" id="CHEBI:57384"/>
        <dbReference type="ChEBI" id="CHEBI:64479"/>
        <dbReference type="ChEBI" id="CHEBI:78449"/>
        <dbReference type="EC" id="2.3.1.39"/>
    </reaction>
</comment>
<dbReference type="SUPFAM" id="SSF47336">
    <property type="entry name" value="ACP-like"/>
    <property type="match status" value="1"/>
</dbReference>
<feature type="compositionally biased region" description="Polar residues" evidence="5">
    <location>
        <begin position="353"/>
        <end position="365"/>
    </location>
</feature>
<dbReference type="RefSeq" id="WP_092926589.1">
    <property type="nucleotide sequence ID" value="NZ_FOMZ01000006.1"/>
</dbReference>
<dbReference type="PANTHER" id="PTHR42681:SF1">
    <property type="entry name" value="MALONYL-COA-ACYL CARRIER PROTEIN TRANSACYLASE, MITOCHONDRIAL"/>
    <property type="match status" value="1"/>
</dbReference>